<dbReference type="EMBL" id="BAABAJ010000029">
    <property type="protein sequence ID" value="GAA3939902.1"/>
    <property type="molecule type" value="Genomic_DNA"/>
</dbReference>
<dbReference type="PROSITE" id="PS51257">
    <property type="entry name" value="PROKAR_LIPOPROTEIN"/>
    <property type="match status" value="1"/>
</dbReference>
<protein>
    <recommendedName>
        <fullName evidence="3">DUF3515 domain-containing protein</fullName>
    </recommendedName>
</protein>
<accession>A0ABP7N8M8</accession>
<dbReference type="Proteomes" id="UP001501000">
    <property type="component" value="Unassembled WGS sequence"/>
</dbReference>
<evidence type="ECO:0000313" key="1">
    <source>
        <dbReference type="EMBL" id="GAA3939902.1"/>
    </source>
</evidence>
<evidence type="ECO:0008006" key="3">
    <source>
        <dbReference type="Google" id="ProtNLM"/>
    </source>
</evidence>
<comment type="caution">
    <text evidence="1">The sequence shown here is derived from an EMBL/GenBank/DDBJ whole genome shotgun (WGS) entry which is preliminary data.</text>
</comment>
<evidence type="ECO:0000313" key="2">
    <source>
        <dbReference type="Proteomes" id="UP001501000"/>
    </source>
</evidence>
<dbReference type="RefSeq" id="WP_345287578.1">
    <property type="nucleotide sequence ID" value="NZ_BAABAJ010000029.1"/>
</dbReference>
<organism evidence="1 2">
    <name type="scientific">Streptomyces gulbargensis</name>
    <dbReference type="NCBI Taxonomy" id="364901"/>
    <lineage>
        <taxon>Bacteria</taxon>
        <taxon>Bacillati</taxon>
        <taxon>Actinomycetota</taxon>
        <taxon>Actinomycetes</taxon>
        <taxon>Kitasatosporales</taxon>
        <taxon>Streptomycetaceae</taxon>
        <taxon>Streptomyces</taxon>
    </lineage>
</organism>
<sequence>MTSSHRPFGLPSALSAAALLLTVAGCVPWDAGASVAVPSPPAAEAALCQALAKELPDTVAGLERTDPDPGSELTAGWGDGAIVLRCGVPRPEKMSDPKAQGVSANGVNWMLERPEGGGTRFTSVYRRTYVEVSLDERFAHDAGPLAALAEPVSATIPCALESEACS</sequence>
<reference evidence="2" key="1">
    <citation type="journal article" date="2019" name="Int. J. Syst. Evol. Microbiol.">
        <title>The Global Catalogue of Microorganisms (GCM) 10K type strain sequencing project: providing services to taxonomists for standard genome sequencing and annotation.</title>
        <authorList>
            <consortium name="The Broad Institute Genomics Platform"/>
            <consortium name="The Broad Institute Genome Sequencing Center for Infectious Disease"/>
            <person name="Wu L."/>
            <person name="Ma J."/>
        </authorList>
    </citation>
    <scope>NUCLEOTIDE SEQUENCE [LARGE SCALE GENOMIC DNA]</scope>
    <source>
        <strain evidence="2">JCM 16956</strain>
    </source>
</reference>
<keyword evidence="2" id="KW-1185">Reference proteome</keyword>
<dbReference type="InterPro" id="IPR021903">
    <property type="entry name" value="DUF3515"/>
</dbReference>
<dbReference type="Pfam" id="PF12028">
    <property type="entry name" value="DUF3515"/>
    <property type="match status" value="1"/>
</dbReference>
<name>A0ABP7N8M8_9ACTN</name>
<gene>
    <name evidence="1" type="ORF">GCM10022244_55090</name>
</gene>
<proteinExistence type="predicted"/>